<dbReference type="Pfam" id="PF02238">
    <property type="entry name" value="COX7a"/>
    <property type="match status" value="1"/>
</dbReference>
<accession>A0A023ED70</accession>
<dbReference type="InterPro" id="IPR003177">
    <property type="entry name" value="Cytc_oxidase_su7a_met"/>
</dbReference>
<evidence type="ECO:0000256" key="4">
    <source>
        <dbReference type="ARBA" id="ARBA00023128"/>
    </source>
</evidence>
<dbReference type="VEuPathDB" id="VectorBase:AALC636_024714"/>
<dbReference type="GO" id="GO:0006123">
    <property type="term" value="P:mitochondrial electron transport, cytochrome c to oxygen"/>
    <property type="evidence" value="ECO:0007669"/>
    <property type="project" value="InterPro"/>
</dbReference>
<keyword evidence="6" id="KW-0812">Transmembrane</keyword>
<comment type="subcellular location">
    <subcellularLocation>
        <location evidence="1">Mitochondrion inner membrane</location>
    </subcellularLocation>
</comment>
<dbReference type="SUPFAM" id="SSF81419">
    <property type="entry name" value="Mitochondrial cytochrome c oxidase subunit VIIa"/>
    <property type="match status" value="1"/>
</dbReference>
<name>A0A023ED70_AEDAL</name>
<comment type="similarity">
    <text evidence="2">Belongs to the cytochrome c oxidase VIIa family.</text>
</comment>
<keyword evidence="6" id="KW-1133">Transmembrane helix</keyword>
<dbReference type="CDD" id="cd00928">
    <property type="entry name" value="Cyt_c_Oxidase_VIIa"/>
    <property type="match status" value="1"/>
</dbReference>
<dbReference type="Gene3D" id="4.10.91.10">
    <property type="entry name" value="Cytochrome c oxidase, subunit VIIa"/>
    <property type="match status" value="1"/>
</dbReference>
<feature type="transmembrane region" description="Helical" evidence="6">
    <location>
        <begin position="89"/>
        <end position="113"/>
    </location>
</feature>
<dbReference type="PANTHER" id="PTHR10510:SF11">
    <property type="entry name" value="CYTOCHROME C OXIDASE SUBUNIT 7A, MITOCHONDRIAL"/>
    <property type="match status" value="1"/>
</dbReference>
<dbReference type="VEuPathDB" id="VectorBase:AALF017614"/>
<sequence>MSLLLKSSVNLYKLNPKSIQQQAARSFLTKKKCPPKTEEESQCGRAASASGRVNEIAAGYKLLKDKQARFQVKDNLPVWLKGGPMDRMLYVSTVGLSVVGLGCSLAFISMMALK</sequence>
<evidence type="ECO:0000256" key="1">
    <source>
        <dbReference type="ARBA" id="ARBA00004273"/>
    </source>
</evidence>
<dbReference type="GO" id="GO:0045277">
    <property type="term" value="C:respiratory chain complex IV"/>
    <property type="evidence" value="ECO:0007669"/>
    <property type="project" value="InterPro"/>
</dbReference>
<dbReference type="EMBL" id="GAPW01006220">
    <property type="protein sequence ID" value="JAC07378.1"/>
    <property type="molecule type" value="mRNA"/>
</dbReference>
<organism evidence="7">
    <name type="scientific">Aedes albopictus</name>
    <name type="common">Asian tiger mosquito</name>
    <name type="synonym">Stegomyia albopicta</name>
    <dbReference type="NCBI Taxonomy" id="7160"/>
    <lineage>
        <taxon>Eukaryota</taxon>
        <taxon>Metazoa</taxon>
        <taxon>Ecdysozoa</taxon>
        <taxon>Arthropoda</taxon>
        <taxon>Hexapoda</taxon>
        <taxon>Insecta</taxon>
        <taxon>Pterygota</taxon>
        <taxon>Neoptera</taxon>
        <taxon>Endopterygota</taxon>
        <taxon>Diptera</taxon>
        <taxon>Nematocera</taxon>
        <taxon>Culicoidea</taxon>
        <taxon>Culicidae</taxon>
        <taxon>Culicinae</taxon>
        <taxon>Aedini</taxon>
        <taxon>Aedes</taxon>
        <taxon>Stegomyia</taxon>
    </lineage>
</organism>
<reference evidence="7" key="1">
    <citation type="journal article" date="2014" name="PLoS Negl. Trop. Dis.">
        <title>Identification and characterization of seminal fluid proteins in the Asian tiger mosquito, Aedes albopictus.</title>
        <authorList>
            <person name="Boes K.E."/>
            <person name="Ribeiro J.M."/>
            <person name="Wong A."/>
            <person name="Harrington L.C."/>
            <person name="Wolfner M.F."/>
            <person name="Sirot L.K."/>
        </authorList>
    </citation>
    <scope>NUCLEOTIDE SEQUENCE</scope>
    <source>
        <tissue evidence="7">Reproductive organs</tissue>
    </source>
</reference>
<evidence type="ECO:0000256" key="5">
    <source>
        <dbReference type="ARBA" id="ARBA00023136"/>
    </source>
</evidence>
<keyword evidence="4" id="KW-0496">Mitochondrion</keyword>
<dbReference type="InterPro" id="IPR036539">
    <property type="entry name" value="Cyt_c_oxidase_su7a_sf"/>
</dbReference>
<evidence type="ECO:0000256" key="2">
    <source>
        <dbReference type="ARBA" id="ARBA00009331"/>
    </source>
</evidence>
<evidence type="ECO:0000256" key="6">
    <source>
        <dbReference type="SAM" id="Phobius"/>
    </source>
</evidence>
<keyword evidence="5 6" id="KW-0472">Membrane</keyword>
<evidence type="ECO:0000256" key="3">
    <source>
        <dbReference type="ARBA" id="ARBA00022792"/>
    </source>
</evidence>
<dbReference type="GO" id="GO:0097250">
    <property type="term" value="P:mitochondrial respirasome assembly"/>
    <property type="evidence" value="ECO:0007669"/>
    <property type="project" value="TreeGrafter"/>
</dbReference>
<dbReference type="GO" id="GO:0005743">
    <property type="term" value="C:mitochondrial inner membrane"/>
    <property type="evidence" value="ECO:0007669"/>
    <property type="project" value="UniProtKB-SubCell"/>
</dbReference>
<dbReference type="InterPro" id="IPR039297">
    <property type="entry name" value="COX7a"/>
</dbReference>
<protein>
    <submittedName>
        <fullName evidence="7">Putative cytochrome c oxidase subunit viia</fullName>
    </submittedName>
</protein>
<keyword evidence="3" id="KW-0999">Mitochondrion inner membrane</keyword>
<evidence type="ECO:0000313" key="7">
    <source>
        <dbReference type="EMBL" id="JAC07378.1"/>
    </source>
</evidence>
<dbReference type="PANTHER" id="PTHR10510">
    <property type="entry name" value="CYTOCHROME C OXIDASE POLYPEPTIDE 7A"/>
    <property type="match status" value="1"/>
</dbReference>
<dbReference type="GO" id="GO:0002082">
    <property type="term" value="P:regulation of oxidative phosphorylation"/>
    <property type="evidence" value="ECO:0007669"/>
    <property type="project" value="TreeGrafter"/>
</dbReference>
<dbReference type="AlphaFoldDB" id="A0A023ED70"/>
<proteinExistence type="evidence at transcript level"/>